<keyword evidence="1" id="KW-1133">Transmembrane helix</keyword>
<proteinExistence type="predicted"/>
<organism evidence="2 3">
    <name type="scientific">Photorhabdus luminescens subsp. mexicana</name>
    <dbReference type="NCBI Taxonomy" id="2100167"/>
    <lineage>
        <taxon>Bacteria</taxon>
        <taxon>Pseudomonadati</taxon>
        <taxon>Pseudomonadota</taxon>
        <taxon>Gammaproteobacteria</taxon>
        <taxon>Enterobacterales</taxon>
        <taxon>Morganellaceae</taxon>
        <taxon>Photorhabdus</taxon>
    </lineage>
</organism>
<keyword evidence="1" id="KW-0812">Transmembrane</keyword>
<gene>
    <name evidence="2" type="ORF">C5468_01405</name>
</gene>
<accession>A0A4R4JPH2</accession>
<name>A0A4R4JPH2_PHOLU</name>
<dbReference type="EMBL" id="PUJX01000002">
    <property type="protein sequence ID" value="TDB55902.1"/>
    <property type="molecule type" value="Genomic_DNA"/>
</dbReference>
<dbReference type="Proteomes" id="UP000295550">
    <property type="component" value="Unassembled WGS sequence"/>
</dbReference>
<evidence type="ECO:0000313" key="2">
    <source>
        <dbReference type="EMBL" id="TDB55902.1"/>
    </source>
</evidence>
<sequence>MMLFIILNKINVIVVSGQVANINFFYFLFIAELSEGGGDINQCIILSRKFVYRNFSGVKFIDGI</sequence>
<dbReference type="AlphaFoldDB" id="A0A4R4JPH2"/>
<evidence type="ECO:0000313" key="3">
    <source>
        <dbReference type="Proteomes" id="UP000295550"/>
    </source>
</evidence>
<evidence type="ECO:0000256" key="1">
    <source>
        <dbReference type="SAM" id="Phobius"/>
    </source>
</evidence>
<keyword evidence="1" id="KW-0472">Membrane</keyword>
<comment type="caution">
    <text evidence="2">The sequence shown here is derived from an EMBL/GenBank/DDBJ whole genome shotgun (WGS) entry which is preliminary data.</text>
</comment>
<protein>
    <submittedName>
        <fullName evidence="2">Uncharacterized protein</fullName>
    </submittedName>
</protein>
<feature type="transmembrane region" description="Helical" evidence="1">
    <location>
        <begin position="12"/>
        <end position="31"/>
    </location>
</feature>
<reference evidence="2 3" key="1">
    <citation type="journal article" date="2019" name="Int. J. Syst. Evol. Microbiol.">
        <title>Photorhabdus khanii subsp. guanajuatensis subsp. nov., isolated from Heterorhabditis atacamensis, and Photorhabdus luminescens subsp. mexicana subsp. nov., isolated from Heterorhabditis mexicana entomopathogenic nematodes.</title>
        <authorList>
            <person name="Machado R.A.R."/>
            <person name="Bruno P."/>
            <person name="Arce C.C.M."/>
            <person name="Liechti N."/>
            <person name="Kohler A."/>
            <person name="Bernal J."/>
            <person name="Bruggmann R."/>
            <person name="Turlings T.C.J."/>
        </authorList>
    </citation>
    <scope>NUCLEOTIDE SEQUENCE [LARGE SCALE GENOMIC DNA]</scope>
    <source>
        <strain evidence="2 3">MEX47-22</strain>
    </source>
</reference>